<dbReference type="Gene3D" id="3.40.50.2000">
    <property type="entry name" value="Glycogen Phosphorylase B"/>
    <property type="match status" value="2"/>
</dbReference>
<proteinExistence type="predicted"/>
<dbReference type="InterPro" id="IPR028098">
    <property type="entry name" value="Glyco_trans_4-like_N"/>
</dbReference>
<keyword evidence="4" id="KW-1185">Reference proteome</keyword>
<evidence type="ECO:0000313" key="3">
    <source>
        <dbReference type="EMBL" id="MEF3835381.1"/>
    </source>
</evidence>
<evidence type="ECO:0000256" key="1">
    <source>
        <dbReference type="ARBA" id="ARBA00022679"/>
    </source>
</evidence>
<reference evidence="3 4" key="1">
    <citation type="submission" date="2022-09" db="EMBL/GenBank/DDBJ databases">
        <title>Genome sequencing of Flavivirga sp. MEBiC05379.</title>
        <authorList>
            <person name="Oh H.-M."/>
            <person name="Kwon K.K."/>
            <person name="Park M.J."/>
            <person name="Yang S.-H."/>
        </authorList>
    </citation>
    <scope>NUCLEOTIDE SEQUENCE [LARGE SCALE GENOMIC DNA]</scope>
    <source>
        <strain evidence="3 4">MEBiC05379</strain>
    </source>
</reference>
<keyword evidence="1" id="KW-0808">Transferase</keyword>
<organism evidence="3 4">
    <name type="scientific">Flavivirga spongiicola</name>
    <dbReference type="NCBI Taxonomy" id="421621"/>
    <lineage>
        <taxon>Bacteria</taxon>
        <taxon>Pseudomonadati</taxon>
        <taxon>Bacteroidota</taxon>
        <taxon>Flavobacteriia</taxon>
        <taxon>Flavobacteriales</taxon>
        <taxon>Flavobacteriaceae</taxon>
        <taxon>Flavivirga</taxon>
    </lineage>
</organism>
<comment type="caution">
    <text evidence="3">The sequence shown here is derived from an EMBL/GenBank/DDBJ whole genome shotgun (WGS) entry which is preliminary data.</text>
</comment>
<dbReference type="SUPFAM" id="SSF53756">
    <property type="entry name" value="UDP-Glycosyltransferase/glycogen phosphorylase"/>
    <property type="match status" value="1"/>
</dbReference>
<evidence type="ECO:0000313" key="4">
    <source>
        <dbReference type="Proteomes" id="UP001337305"/>
    </source>
</evidence>
<dbReference type="RefSeq" id="WP_303307668.1">
    <property type="nucleotide sequence ID" value="NZ_JAODOP010000004.1"/>
</dbReference>
<evidence type="ECO:0000259" key="2">
    <source>
        <dbReference type="Pfam" id="PF13439"/>
    </source>
</evidence>
<dbReference type="PANTHER" id="PTHR46401:SF2">
    <property type="entry name" value="GLYCOSYLTRANSFERASE WBBK-RELATED"/>
    <property type="match status" value="1"/>
</dbReference>
<accession>A0ABU7XYE8</accession>
<dbReference type="Pfam" id="PF13439">
    <property type="entry name" value="Glyco_transf_4"/>
    <property type="match status" value="1"/>
</dbReference>
<protein>
    <submittedName>
        <fullName evidence="3">Glycosyltransferase family 4 protein</fullName>
    </submittedName>
</protein>
<sequence length="427" mass="48910">MKKKVLIITYYWPPAGGPGVQRWLKFVKYLPEFNIDPIVYIPDNPNYPLLDESLVSEIPDSITILKQPIKEPYKLAGMFSKKSSKTISKGIILDHKKQSFIEKLMLYVRGNFFIPDARIGWVKPSVAYLSKYISENNIETVITTGPPHSLHLIGLQLKERLGVKWLADFRDPWTTIGYHKQLKLTNVSKEKHIALEKKVLNTADQVIVTSSTTKKEFQQITSQPIEVITNGYDYESASTLKLDSRFSISHIGSLLSKRNPEILWNVLSDLVKENNAFSKDFQLNFIGAVSEDVLESIKNNELSNYINEVGYVSHKEAVMFQKKSQLLLLVEIDSEDTKCIIPGKLFEYMVSNRPIIAIGPRDSDVKKIIKETNTGNYFNYNDYEPLKTTILECYKAFQNKDLQSFPIGLQKYSRKQLTEQLTALIKK</sequence>
<dbReference type="EMBL" id="JAODOP010000004">
    <property type="protein sequence ID" value="MEF3835381.1"/>
    <property type="molecule type" value="Genomic_DNA"/>
</dbReference>
<dbReference type="Proteomes" id="UP001337305">
    <property type="component" value="Unassembled WGS sequence"/>
</dbReference>
<dbReference type="PANTHER" id="PTHR46401">
    <property type="entry name" value="GLYCOSYLTRANSFERASE WBBK-RELATED"/>
    <property type="match status" value="1"/>
</dbReference>
<feature type="domain" description="Glycosyltransferase subfamily 4-like N-terminal" evidence="2">
    <location>
        <begin position="106"/>
        <end position="235"/>
    </location>
</feature>
<gene>
    <name evidence="3" type="ORF">N1F79_19820</name>
</gene>
<name>A0ABU7XYE8_9FLAO</name>
<dbReference type="CDD" id="cd03794">
    <property type="entry name" value="GT4_WbuB-like"/>
    <property type="match status" value="1"/>
</dbReference>